<dbReference type="Proteomes" id="UP000314983">
    <property type="component" value="Chromosome 10"/>
</dbReference>
<feature type="region of interest" description="Disordered" evidence="9">
    <location>
        <begin position="78"/>
        <end position="113"/>
    </location>
</feature>
<dbReference type="AlphaFoldDB" id="A0AAY5F5X7"/>
<dbReference type="GeneTree" id="ENSGT01150000286958"/>
<dbReference type="SMART" id="SM00355">
    <property type="entry name" value="ZnF_C2H2"/>
    <property type="match status" value="5"/>
</dbReference>
<dbReference type="PANTHER" id="PTHR16515:SF49">
    <property type="entry name" value="GASTRULA ZINC FINGER PROTEIN XLCGF49.1-LIKE-RELATED"/>
    <property type="match status" value="1"/>
</dbReference>
<keyword evidence="5 8" id="KW-0863">Zinc-finger</keyword>
<dbReference type="GO" id="GO:0010468">
    <property type="term" value="P:regulation of gene expression"/>
    <property type="evidence" value="ECO:0007669"/>
    <property type="project" value="TreeGrafter"/>
</dbReference>
<dbReference type="FunFam" id="3.30.160.60:FF:000358">
    <property type="entry name" value="zinc finger protein 24"/>
    <property type="match status" value="1"/>
</dbReference>
<keyword evidence="12" id="KW-1185">Reference proteome</keyword>
<evidence type="ECO:0000313" key="12">
    <source>
        <dbReference type="Proteomes" id="UP000314983"/>
    </source>
</evidence>
<evidence type="ECO:0000256" key="8">
    <source>
        <dbReference type="PROSITE-ProRule" id="PRU00042"/>
    </source>
</evidence>
<evidence type="ECO:0000256" key="2">
    <source>
        <dbReference type="ARBA" id="ARBA00006991"/>
    </source>
</evidence>
<dbReference type="GO" id="GO:0005634">
    <property type="term" value="C:nucleus"/>
    <property type="evidence" value="ECO:0007669"/>
    <property type="project" value="UniProtKB-SubCell"/>
</dbReference>
<evidence type="ECO:0000259" key="10">
    <source>
        <dbReference type="PROSITE" id="PS50157"/>
    </source>
</evidence>
<evidence type="ECO:0000256" key="9">
    <source>
        <dbReference type="SAM" id="MobiDB-lite"/>
    </source>
</evidence>
<evidence type="ECO:0000256" key="1">
    <source>
        <dbReference type="ARBA" id="ARBA00004123"/>
    </source>
</evidence>
<keyword evidence="7" id="KW-0539">Nucleus</keyword>
<feature type="domain" description="C2H2-type" evidence="10">
    <location>
        <begin position="283"/>
        <end position="310"/>
    </location>
</feature>
<dbReference type="FunFam" id="3.30.160.60:FF:001442">
    <property type="entry name" value="zinc finger protein 696"/>
    <property type="match status" value="1"/>
</dbReference>
<organism evidence="11 12">
    <name type="scientific">Electrophorus electricus</name>
    <name type="common">Electric eel</name>
    <name type="synonym">Gymnotus electricus</name>
    <dbReference type="NCBI Taxonomy" id="8005"/>
    <lineage>
        <taxon>Eukaryota</taxon>
        <taxon>Metazoa</taxon>
        <taxon>Chordata</taxon>
        <taxon>Craniata</taxon>
        <taxon>Vertebrata</taxon>
        <taxon>Euteleostomi</taxon>
        <taxon>Actinopterygii</taxon>
        <taxon>Neopterygii</taxon>
        <taxon>Teleostei</taxon>
        <taxon>Ostariophysi</taxon>
        <taxon>Gymnotiformes</taxon>
        <taxon>Gymnotoidei</taxon>
        <taxon>Gymnotidae</taxon>
        <taxon>Electrophorus</taxon>
    </lineage>
</organism>
<feature type="domain" description="C2H2-type" evidence="10">
    <location>
        <begin position="339"/>
        <end position="369"/>
    </location>
</feature>
<comment type="similarity">
    <text evidence="2">Belongs to the krueppel C2H2-type zinc-finger protein family.</text>
</comment>
<reference evidence="11" key="3">
    <citation type="submission" date="2025-09" db="UniProtKB">
        <authorList>
            <consortium name="Ensembl"/>
        </authorList>
    </citation>
    <scope>IDENTIFICATION</scope>
</reference>
<feature type="domain" description="C2H2-type" evidence="10">
    <location>
        <begin position="311"/>
        <end position="338"/>
    </location>
</feature>
<dbReference type="InterPro" id="IPR050331">
    <property type="entry name" value="Zinc_finger"/>
</dbReference>
<dbReference type="Pfam" id="PF00096">
    <property type="entry name" value="zf-C2H2"/>
    <property type="match status" value="4"/>
</dbReference>
<dbReference type="PROSITE" id="PS50157">
    <property type="entry name" value="ZINC_FINGER_C2H2_2"/>
    <property type="match status" value="5"/>
</dbReference>
<feature type="domain" description="C2H2-type" evidence="10">
    <location>
        <begin position="207"/>
        <end position="234"/>
    </location>
</feature>
<dbReference type="PROSITE" id="PS00028">
    <property type="entry name" value="ZINC_FINGER_C2H2_1"/>
    <property type="match status" value="4"/>
</dbReference>
<evidence type="ECO:0000256" key="4">
    <source>
        <dbReference type="ARBA" id="ARBA00022737"/>
    </source>
</evidence>
<dbReference type="InterPro" id="IPR013087">
    <property type="entry name" value="Znf_C2H2_type"/>
</dbReference>
<evidence type="ECO:0000256" key="7">
    <source>
        <dbReference type="ARBA" id="ARBA00023242"/>
    </source>
</evidence>
<reference evidence="11 12" key="1">
    <citation type="submission" date="2020-05" db="EMBL/GenBank/DDBJ databases">
        <title>Electrophorus electricus (electric eel) genome, fEleEle1, primary haplotype.</title>
        <authorList>
            <person name="Myers G."/>
            <person name="Meyer A."/>
            <person name="Fedrigo O."/>
            <person name="Formenti G."/>
            <person name="Rhie A."/>
            <person name="Tracey A."/>
            <person name="Sims Y."/>
            <person name="Jarvis E.D."/>
        </authorList>
    </citation>
    <scope>NUCLEOTIDE SEQUENCE [LARGE SCALE GENOMIC DNA]</scope>
</reference>
<dbReference type="SUPFAM" id="SSF57667">
    <property type="entry name" value="beta-beta-alpha zinc fingers"/>
    <property type="match status" value="3"/>
</dbReference>
<feature type="region of interest" description="Disordered" evidence="9">
    <location>
        <begin position="130"/>
        <end position="156"/>
    </location>
</feature>
<dbReference type="FunFam" id="3.30.160.60:FF:000096">
    <property type="entry name" value="Zinc finger and BTB domain-containing protein 18 isoform 1"/>
    <property type="match status" value="1"/>
</dbReference>
<accession>A0AAY5F5X7</accession>
<gene>
    <name evidence="11" type="primary">si:dkeyp-84f3.9</name>
</gene>
<dbReference type="GO" id="GO:0008270">
    <property type="term" value="F:zinc ion binding"/>
    <property type="evidence" value="ECO:0007669"/>
    <property type="project" value="UniProtKB-KW"/>
</dbReference>
<dbReference type="Ensembl" id="ENSEEET00000055828.1">
    <property type="protein sequence ID" value="ENSEEEP00000064486.1"/>
    <property type="gene ID" value="ENSEEEG00000025835.1"/>
</dbReference>
<protein>
    <recommendedName>
        <fullName evidence="10">C2H2-type domain-containing protein</fullName>
    </recommendedName>
</protein>
<proteinExistence type="inferred from homology"/>
<keyword evidence="4" id="KW-0677">Repeat</keyword>
<keyword evidence="3" id="KW-0479">Metal-binding</keyword>
<feature type="domain" description="C2H2-type" evidence="10">
    <location>
        <begin position="235"/>
        <end position="262"/>
    </location>
</feature>
<evidence type="ECO:0000256" key="5">
    <source>
        <dbReference type="ARBA" id="ARBA00022771"/>
    </source>
</evidence>
<reference evidence="11" key="2">
    <citation type="submission" date="2025-08" db="UniProtKB">
        <authorList>
            <consortium name="Ensembl"/>
        </authorList>
    </citation>
    <scope>IDENTIFICATION</scope>
</reference>
<comment type="subcellular location">
    <subcellularLocation>
        <location evidence="1">Nucleus</location>
    </subcellularLocation>
</comment>
<evidence type="ECO:0000256" key="6">
    <source>
        <dbReference type="ARBA" id="ARBA00022833"/>
    </source>
</evidence>
<name>A0AAY5F5X7_ELEEL</name>
<keyword evidence="6" id="KW-0862">Zinc</keyword>
<feature type="region of interest" description="Disordered" evidence="9">
    <location>
        <begin position="1"/>
        <end position="66"/>
    </location>
</feature>
<evidence type="ECO:0000313" key="11">
    <source>
        <dbReference type="Ensembl" id="ENSEEEP00000064486.1"/>
    </source>
</evidence>
<evidence type="ECO:0000256" key="3">
    <source>
        <dbReference type="ARBA" id="ARBA00022723"/>
    </source>
</evidence>
<sequence>MRMSGSELIKHSHRATHEHKIGEDSIKKESKKQESLPNNFHIEKERGCGEPLDTYTNDSLDYPQFQRPTPIKSVFVKKKKQGTNSKALHGKACDDRANTNNSEEGRYDGGNVLNTSNVLDSTEIDACRSSLIVDQSEPASERVVSSNDDFNKTPERPHELLTEDKQENAQSAGHDAKAGNAKMVVDILQEKESSSSRGRPRKEKQIIKCEYCGRPFNHASAYVIHRRVHTGEKPFSCQDCGKAFAQLSNLRSHSKIHNAPKTLSMQLSSRSRSRATATSRTPVACPICGKVFPYRSVLKIHLRIHSGEKPYACKVCGKAFTQACTVRVHERVHWSVKPFLCSKCGKGFSQIGTLKAHTCQGKNHSPKGDLSLNLRSSKLERLSKFIL</sequence>
<dbReference type="Gene3D" id="3.30.160.60">
    <property type="entry name" value="Classic Zinc Finger"/>
    <property type="match status" value="5"/>
</dbReference>
<dbReference type="PANTHER" id="PTHR16515">
    <property type="entry name" value="PR DOMAIN ZINC FINGER PROTEIN"/>
    <property type="match status" value="1"/>
</dbReference>
<feature type="compositionally biased region" description="Basic and acidic residues" evidence="9">
    <location>
        <begin position="91"/>
        <end position="107"/>
    </location>
</feature>
<dbReference type="FunFam" id="3.30.160.60:FF:000100">
    <property type="entry name" value="Zinc finger 45-like"/>
    <property type="match status" value="1"/>
</dbReference>
<dbReference type="InterPro" id="IPR036236">
    <property type="entry name" value="Znf_C2H2_sf"/>
</dbReference>
<feature type="compositionally biased region" description="Basic and acidic residues" evidence="9">
    <location>
        <begin position="18"/>
        <end position="34"/>
    </location>
</feature>